<protein>
    <submittedName>
        <fullName evidence="1">Uncharacterized protein</fullName>
    </submittedName>
</protein>
<name>A0A5B8VPF3_9BACT</name>
<dbReference type="KEGG" id="agi:FSB73_18230"/>
<accession>A0A5B8VPF3</accession>
<gene>
    <name evidence="1" type="ORF">FSB73_18230</name>
</gene>
<proteinExistence type="predicted"/>
<evidence type="ECO:0000313" key="1">
    <source>
        <dbReference type="EMBL" id="QEC73319.1"/>
    </source>
</evidence>
<dbReference type="EMBL" id="CP042434">
    <property type="protein sequence ID" value="QEC73319.1"/>
    <property type="molecule type" value="Genomic_DNA"/>
</dbReference>
<dbReference type="AlphaFoldDB" id="A0A5B8VPF3"/>
<organism evidence="1 2">
    <name type="scientific">Arachidicoccus ginsenosidivorans</name>
    <dbReference type="NCBI Taxonomy" id="496057"/>
    <lineage>
        <taxon>Bacteria</taxon>
        <taxon>Pseudomonadati</taxon>
        <taxon>Bacteroidota</taxon>
        <taxon>Chitinophagia</taxon>
        <taxon>Chitinophagales</taxon>
        <taxon>Chitinophagaceae</taxon>
        <taxon>Arachidicoccus</taxon>
    </lineage>
</organism>
<evidence type="ECO:0000313" key="2">
    <source>
        <dbReference type="Proteomes" id="UP000321291"/>
    </source>
</evidence>
<dbReference type="Proteomes" id="UP000321291">
    <property type="component" value="Chromosome"/>
</dbReference>
<sequence length="152" mass="18068">MLKLALYAEFHLQYFLKLKKIQQYYDVRFSKFDFSEINAQNIETVNHLIEIMDGKEIRSDIGNGAVQLTYDDINLYKKENMRMYLKRKNLIESTNFPVKEILHGTEINIGFAKLRAEGIEFLNTKQLLNGNKIPVQFKCRELWISYHRKKSN</sequence>
<keyword evidence="2" id="KW-1185">Reference proteome</keyword>
<reference evidence="1 2" key="1">
    <citation type="journal article" date="2017" name="Int. J. Syst. Evol. Microbiol.">
        <title>Arachidicoccus ginsenosidivorans sp. nov., with ginsenoside-converting activity isolated from ginseng cultivating soil.</title>
        <authorList>
            <person name="Siddiqi M.Z."/>
            <person name="Aslam Z."/>
            <person name="Im W.T."/>
        </authorList>
    </citation>
    <scope>NUCLEOTIDE SEQUENCE [LARGE SCALE GENOMIC DNA]</scope>
    <source>
        <strain evidence="1 2">Gsoil 809</strain>
    </source>
</reference>